<keyword evidence="4" id="KW-0862">Zinc</keyword>
<comment type="caution">
    <text evidence="7">The sequence shown here is derived from an EMBL/GenBank/DDBJ whole genome shotgun (WGS) entry which is preliminary data.</text>
</comment>
<keyword evidence="8" id="KW-1185">Reference proteome</keyword>
<feature type="compositionally biased region" description="Low complexity" evidence="5">
    <location>
        <begin position="27"/>
        <end position="38"/>
    </location>
</feature>
<evidence type="ECO:0000259" key="6">
    <source>
        <dbReference type="Pfam" id="PF00413"/>
    </source>
</evidence>
<evidence type="ECO:0000313" key="7">
    <source>
        <dbReference type="EMBL" id="ELZ38989.1"/>
    </source>
</evidence>
<dbReference type="Proteomes" id="UP000011523">
    <property type="component" value="Unassembled WGS sequence"/>
</dbReference>
<protein>
    <submittedName>
        <fullName evidence="7">Matrixin</fullName>
    </submittedName>
</protein>
<proteinExistence type="predicted"/>
<dbReference type="InterPro" id="IPR024079">
    <property type="entry name" value="MetalloPept_cat_dom_sf"/>
</dbReference>
<evidence type="ECO:0000256" key="2">
    <source>
        <dbReference type="ARBA" id="ARBA00022723"/>
    </source>
</evidence>
<sequence length="519" mass="55145">MRRTTAVLALVVLVALAGCGGLGSDAAGPGAAGAPSPSIESVSAPESLGHDERGTVEATVRWEGLAADGDGSESGDGSEEDGSAGEGGSNATLDPVRITVRVGDRTLRDENRSVPANGSMTVTAGVDAATLDPGEYEIGVTVGEASATRRIAIEEARAATFAVSEIETPEEVAYGEDLTVAATVTNVGDLAGNQTVGIRYGNGGTANRTVALDGGAETRLSVTFADVRLDGGSHPVVVATANRTRERSVTLTHPSPYGKTTLRLHVDDDAVDRNVSGVVAAATGYWERTDERYLGYPVAYERVSDEDRADIVLRFDRVERCGVEDGDARYFGCADLLEDEPRTPMTATVEPNISDAEMNATIIHELGHVQGLEHGEEPADLMAPTSNLTTHRPVTVHLRAESGDVPRRVEDEVAEALDYFASRDIVGDDDFRWEFVDGAREAHVQVTYDDRGDVCFADGGGSCTVDGEYYGQEDVRLEELDDEVVAWHVGASFAPVLLEEVPPELTGEADRREREEWPA</sequence>
<dbReference type="GO" id="GO:0006508">
    <property type="term" value="P:proteolysis"/>
    <property type="evidence" value="ECO:0007669"/>
    <property type="project" value="UniProtKB-KW"/>
</dbReference>
<dbReference type="GO" id="GO:0031012">
    <property type="term" value="C:extracellular matrix"/>
    <property type="evidence" value="ECO:0007669"/>
    <property type="project" value="InterPro"/>
</dbReference>
<feature type="region of interest" description="Disordered" evidence="5">
    <location>
        <begin position="27"/>
        <end position="97"/>
    </location>
</feature>
<dbReference type="InterPro" id="IPR001818">
    <property type="entry name" value="Pept_M10_metallopeptidase"/>
</dbReference>
<dbReference type="PATRIC" id="fig|1227485.3.peg.1073"/>
<keyword evidence="1" id="KW-0645">Protease</keyword>
<dbReference type="Pfam" id="PF00413">
    <property type="entry name" value="Peptidase_M10"/>
    <property type="match status" value="1"/>
</dbReference>
<dbReference type="Gene3D" id="2.60.40.10">
    <property type="entry name" value="Immunoglobulins"/>
    <property type="match status" value="1"/>
</dbReference>
<dbReference type="RefSeq" id="WP_006628809.1">
    <property type="nucleotide sequence ID" value="NZ_AOJD01000031.1"/>
</dbReference>
<reference evidence="7 8" key="1">
    <citation type="journal article" date="2014" name="PLoS Genet.">
        <title>Phylogenetically driven sequencing of extremely halophilic archaea reveals strategies for static and dynamic osmo-response.</title>
        <authorList>
            <person name="Becker E.A."/>
            <person name="Seitzer P.M."/>
            <person name="Tritt A."/>
            <person name="Larsen D."/>
            <person name="Krusor M."/>
            <person name="Yao A.I."/>
            <person name="Wu D."/>
            <person name="Madern D."/>
            <person name="Eisen J.A."/>
            <person name="Darling A.E."/>
            <person name="Facciotti M.T."/>
        </authorList>
    </citation>
    <scope>NUCLEOTIDE SEQUENCE [LARGE SCALE GENOMIC DNA]</scope>
    <source>
        <strain evidence="7 8">DSM 14210</strain>
    </source>
</reference>
<dbReference type="InterPro" id="IPR013783">
    <property type="entry name" value="Ig-like_fold"/>
</dbReference>
<evidence type="ECO:0000256" key="4">
    <source>
        <dbReference type="ARBA" id="ARBA00022833"/>
    </source>
</evidence>
<evidence type="ECO:0000313" key="8">
    <source>
        <dbReference type="Proteomes" id="UP000011523"/>
    </source>
</evidence>
<dbReference type="GO" id="GO:0008270">
    <property type="term" value="F:zinc ion binding"/>
    <property type="evidence" value="ECO:0007669"/>
    <property type="project" value="InterPro"/>
</dbReference>
<dbReference type="Gene3D" id="3.40.390.10">
    <property type="entry name" value="Collagenase (Catalytic Domain)"/>
    <property type="match status" value="1"/>
</dbReference>
<dbReference type="PROSITE" id="PS51257">
    <property type="entry name" value="PROKAR_LIPOPROTEIN"/>
    <property type="match status" value="1"/>
</dbReference>
<accession>M0DY34</accession>
<name>M0DY34_9EURY</name>
<dbReference type="OrthoDB" id="9634at2157"/>
<evidence type="ECO:0000256" key="1">
    <source>
        <dbReference type="ARBA" id="ARBA00022670"/>
    </source>
</evidence>
<organism evidence="7 8">
    <name type="scientific">Halorubrum tebenquichense DSM 14210</name>
    <dbReference type="NCBI Taxonomy" id="1227485"/>
    <lineage>
        <taxon>Archaea</taxon>
        <taxon>Methanobacteriati</taxon>
        <taxon>Methanobacteriota</taxon>
        <taxon>Stenosarchaea group</taxon>
        <taxon>Halobacteria</taxon>
        <taxon>Halobacteriales</taxon>
        <taxon>Haloferacaceae</taxon>
        <taxon>Halorubrum</taxon>
    </lineage>
</organism>
<feature type="compositionally biased region" description="Acidic residues" evidence="5">
    <location>
        <begin position="70"/>
        <end position="83"/>
    </location>
</feature>
<dbReference type="SUPFAM" id="SSF55486">
    <property type="entry name" value="Metalloproteases ('zincins'), catalytic domain"/>
    <property type="match status" value="1"/>
</dbReference>
<evidence type="ECO:0000256" key="5">
    <source>
        <dbReference type="SAM" id="MobiDB-lite"/>
    </source>
</evidence>
<gene>
    <name evidence="7" type="ORF">C472_05591</name>
</gene>
<feature type="domain" description="Peptidase M10 metallopeptidase" evidence="6">
    <location>
        <begin position="274"/>
        <end position="393"/>
    </location>
</feature>
<dbReference type="EMBL" id="AOJD01000031">
    <property type="protein sequence ID" value="ELZ38989.1"/>
    <property type="molecule type" value="Genomic_DNA"/>
</dbReference>
<evidence type="ECO:0000256" key="3">
    <source>
        <dbReference type="ARBA" id="ARBA00022801"/>
    </source>
</evidence>
<dbReference type="AlphaFoldDB" id="M0DY34"/>
<dbReference type="GO" id="GO:0004222">
    <property type="term" value="F:metalloendopeptidase activity"/>
    <property type="evidence" value="ECO:0007669"/>
    <property type="project" value="InterPro"/>
</dbReference>
<keyword evidence="2" id="KW-0479">Metal-binding</keyword>
<keyword evidence="3" id="KW-0378">Hydrolase</keyword>